<dbReference type="GO" id="GO:0004615">
    <property type="term" value="F:phosphomannomutase activity"/>
    <property type="evidence" value="ECO:0007669"/>
    <property type="project" value="UniProtKB-EC"/>
</dbReference>
<evidence type="ECO:0000256" key="2">
    <source>
        <dbReference type="ARBA" id="ARBA00004699"/>
    </source>
</evidence>
<dbReference type="Proteomes" id="UP000053780">
    <property type="component" value="Unassembled WGS sequence"/>
</dbReference>
<dbReference type="GO" id="GO:0009298">
    <property type="term" value="P:GDP-mannose biosynthetic process"/>
    <property type="evidence" value="ECO:0007669"/>
    <property type="project" value="UniProtKB-UniPathway"/>
</dbReference>
<keyword evidence="9 12" id="KW-0413">Isomerase</keyword>
<comment type="similarity">
    <text evidence="3 12">Belongs to the eukaryotic PMM family.</text>
</comment>
<dbReference type="Gene3D" id="3.40.50.1000">
    <property type="entry name" value="HAD superfamily/HAD-like"/>
    <property type="match status" value="1"/>
</dbReference>
<feature type="binding site" evidence="11">
    <location>
        <position position="191"/>
    </location>
    <ligand>
        <name>Mg(2+)</name>
        <dbReference type="ChEBI" id="CHEBI:18420"/>
        <label>1</label>
    </ligand>
</feature>
<comment type="subunit">
    <text evidence="4 12">Homodimer.</text>
</comment>
<dbReference type="InterPro" id="IPR006379">
    <property type="entry name" value="HAD-SF_hydro_IIB"/>
</dbReference>
<dbReference type="AlphaFoldDB" id="T0LB02"/>
<dbReference type="GO" id="GO:0006013">
    <property type="term" value="P:mannose metabolic process"/>
    <property type="evidence" value="ECO:0007669"/>
    <property type="project" value="TreeGrafter"/>
</dbReference>
<sequence length="223" mass="25859">MLQSLRTKVKVGFVGGSDLAKQVEQVGDNCLELFDYAFPENGLSFYKNGKLISQEKIIDYMGEQLYLKFVNFCLNYLSKLDLPIKRGTFIEYRNSMINISPIGRNCSTDERKDFYELDKKNEYRLKMVQALKKEFGQHNMDFVIGGQISIDCFPKGWDKRYCLRHIKDEKIENVVFFGDMTHEGGNDYEIFKDSRVRGVSVRDPDDTLVKVNEILEEKGLGKI</sequence>
<dbReference type="UniPathway" id="UPA00126">
    <property type="reaction ID" value="UER00424"/>
</dbReference>
<evidence type="ECO:0000256" key="7">
    <source>
        <dbReference type="ARBA" id="ARBA00022723"/>
    </source>
</evidence>
<dbReference type="EMBL" id="KE647127">
    <property type="protein sequence ID" value="EQB61538.1"/>
    <property type="molecule type" value="Genomic_DNA"/>
</dbReference>
<keyword evidence="8 11" id="KW-0460">Magnesium</keyword>
<feature type="binding site" evidence="11">
    <location>
        <position position="179"/>
    </location>
    <ligand>
        <name>Mg(2+)</name>
        <dbReference type="ChEBI" id="CHEBI:18420"/>
        <label>1</label>
    </ligand>
</feature>
<feature type="binding site" evidence="10">
    <location>
        <position position="93"/>
    </location>
    <ligand>
        <name>alpha-D-mannose 1-phosphate</name>
        <dbReference type="ChEBI" id="CHEBI:58409"/>
    </ligand>
</feature>
<protein>
    <recommendedName>
        <fullName evidence="5 12">Phosphomannomutase</fullName>
        <ecNumber evidence="5 12">5.4.2.8</ecNumber>
    </recommendedName>
</protein>
<evidence type="ECO:0000256" key="3">
    <source>
        <dbReference type="ARBA" id="ARBA00009736"/>
    </source>
</evidence>
<comment type="pathway">
    <text evidence="2 12">Nucleotide-sugar biosynthesis; GDP-alpha-D-mannose biosynthesis; alpha-D-mannose 1-phosphate from D-fructose 6-phosphate: step 2/2.</text>
</comment>
<feature type="binding site" evidence="10">
    <location>
        <position position="104"/>
    </location>
    <ligand>
        <name>alpha-D-mannose 1-phosphate</name>
        <dbReference type="ChEBI" id="CHEBI:58409"/>
    </ligand>
</feature>
<evidence type="ECO:0000313" key="13">
    <source>
        <dbReference type="EMBL" id="EQB61538.1"/>
    </source>
</evidence>
<keyword evidence="6 12" id="KW-0963">Cytoplasm</keyword>
<evidence type="ECO:0000256" key="4">
    <source>
        <dbReference type="ARBA" id="ARBA00011738"/>
    </source>
</evidence>
<organism evidence="13 14">
    <name type="scientific">Vairimorpha apis BRL 01</name>
    <dbReference type="NCBI Taxonomy" id="1037528"/>
    <lineage>
        <taxon>Eukaryota</taxon>
        <taxon>Fungi</taxon>
        <taxon>Fungi incertae sedis</taxon>
        <taxon>Microsporidia</taxon>
        <taxon>Nosematidae</taxon>
        <taxon>Vairimorpha</taxon>
    </lineage>
</organism>
<evidence type="ECO:0000256" key="1">
    <source>
        <dbReference type="ARBA" id="ARBA00004496"/>
    </source>
</evidence>
<feature type="binding site" evidence="10">
    <location>
        <position position="149"/>
    </location>
    <ligand>
        <name>alpha-D-mannose 1-phosphate</name>
        <dbReference type="ChEBI" id="CHEBI:58409"/>
    </ligand>
</feature>
<comment type="function">
    <text evidence="12">Involved in the synthesis of the GDP-mannose and dolichol-phosphate-mannose required for a number of critical mannosyl transfer reactions.</text>
</comment>
<evidence type="ECO:0000256" key="6">
    <source>
        <dbReference type="ARBA" id="ARBA00022490"/>
    </source>
</evidence>
<dbReference type="GO" id="GO:0046872">
    <property type="term" value="F:metal ion binding"/>
    <property type="evidence" value="ECO:0007669"/>
    <property type="project" value="UniProtKB-KW"/>
</dbReference>
<evidence type="ECO:0000256" key="8">
    <source>
        <dbReference type="ARBA" id="ARBA00022842"/>
    </source>
</evidence>
<dbReference type="GO" id="GO:0180047">
    <property type="term" value="P:dolichol phosphate mannose biosynthetic process"/>
    <property type="evidence" value="ECO:0007669"/>
    <property type="project" value="EnsemblFungi"/>
</dbReference>
<dbReference type="SUPFAM" id="SSF56784">
    <property type="entry name" value="HAD-like"/>
    <property type="match status" value="1"/>
</dbReference>
<evidence type="ECO:0000256" key="5">
    <source>
        <dbReference type="ARBA" id="ARBA00012730"/>
    </source>
</evidence>
<dbReference type="GO" id="GO:0016020">
    <property type="term" value="C:membrane"/>
    <property type="evidence" value="ECO:0007669"/>
    <property type="project" value="GOC"/>
</dbReference>
<dbReference type="Gene3D" id="3.30.1240.20">
    <property type="match status" value="1"/>
</dbReference>
<dbReference type="InterPro" id="IPR036412">
    <property type="entry name" value="HAD-like_sf"/>
</dbReference>
<dbReference type="EC" id="5.4.2.8" evidence="5 12"/>
<dbReference type="CDD" id="cd02585">
    <property type="entry name" value="HAD_PMM"/>
    <property type="match status" value="1"/>
</dbReference>
<evidence type="ECO:0000256" key="12">
    <source>
        <dbReference type="RuleBase" id="RU361118"/>
    </source>
</evidence>
<name>T0LB02_9MICR</name>
<evidence type="ECO:0000313" key="14">
    <source>
        <dbReference type="Proteomes" id="UP000053780"/>
    </source>
</evidence>
<reference evidence="13 14" key="1">
    <citation type="journal article" date="2013" name="BMC Genomics">
        <title>Genome sequencing and comparative genomics of honey bee microsporidia, Nosema apis reveal novel insights into host-parasite interactions.</title>
        <authorList>
            <person name="Chen Yp."/>
            <person name="Pettis J.S."/>
            <person name="Zhao Y."/>
            <person name="Liu X."/>
            <person name="Tallon L.J."/>
            <person name="Sadzewicz L.D."/>
            <person name="Li R."/>
            <person name="Zheng H."/>
            <person name="Huang S."/>
            <person name="Zhang X."/>
            <person name="Hamilton M.C."/>
            <person name="Pernal S.F."/>
            <person name="Melathopoulos A.P."/>
            <person name="Yan X."/>
            <person name="Evans J.D."/>
        </authorList>
    </citation>
    <scope>NUCLEOTIDE SEQUENCE [LARGE SCALE GENOMIC DNA]</scope>
    <source>
        <strain evidence="13 14">BRL 01</strain>
    </source>
</reference>
<evidence type="ECO:0000256" key="9">
    <source>
        <dbReference type="ARBA" id="ARBA00023235"/>
    </source>
</evidence>
<dbReference type="Pfam" id="PF03332">
    <property type="entry name" value="PMM"/>
    <property type="match status" value="1"/>
</dbReference>
<dbReference type="InterPro" id="IPR023214">
    <property type="entry name" value="HAD_sf"/>
</dbReference>
<dbReference type="NCBIfam" id="TIGR01484">
    <property type="entry name" value="HAD-SF-IIB"/>
    <property type="match status" value="1"/>
</dbReference>
<dbReference type="VEuPathDB" id="MicrosporidiaDB:NAPIS_ORF00887"/>
<dbReference type="GO" id="GO:0006487">
    <property type="term" value="P:protein N-linked glycosylation"/>
    <property type="evidence" value="ECO:0007669"/>
    <property type="project" value="TreeGrafter"/>
</dbReference>
<proteinExistence type="inferred from homology"/>
<dbReference type="GO" id="GO:0042803">
    <property type="term" value="F:protein homodimerization activity"/>
    <property type="evidence" value="ECO:0007669"/>
    <property type="project" value="EnsemblFungi"/>
</dbReference>
<dbReference type="InterPro" id="IPR043169">
    <property type="entry name" value="PMM_cap"/>
</dbReference>
<gene>
    <name evidence="13" type="ORF">NAPIS_ORF00887</name>
</gene>
<feature type="binding site" evidence="10">
    <location>
        <position position="151"/>
    </location>
    <ligand>
        <name>alpha-D-mannose 1-phosphate</name>
        <dbReference type="ChEBI" id="CHEBI:58409"/>
    </ligand>
</feature>
<evidence type="ECO:0000256" key="10">
    <source>
        <dbReference type="PIRSR" id="PIRSR605002-2"/>
    </source>
</evidence>
<feature type="binding site" evidence="11">
    <location>
        <position position="193"/>
    </location>
    <ligand>
        <name>Mg(2+)</name>
        <dbReference type="ChEBI" id="CHEBI:18420"/>
        <label>1</label>
    </ligand>
</feature>
<dbReference type="GO" id="GO:0005829">
    <property type="term" value="C:cytosol"/>
    <property type="evidence" value="ECO:0007669"/>
    <property type="project" value="EnsemblFungi"/>
</dbReference>
<dbReference type="FunFam" id="3.30.1240.20:FF:000001">
    <property type="entry name" value="Phosphomannomutase"/>
    <property type="match status" value="1"/>
</dbReference>
<evidence type="ECO:0000256" key="11">
    <source>
        <dbReference type="PIRSR" id="PIRSR605002-3"/>
    </source>
</evidence>
<feature type="binding site" evidence="10">
    <location>
        <position position="111"/>
    </location>
    <ligand>
        <name>alpha-D-mannose 1-phosphate</name>
        <dbReference type="ChEBI" id="CHEBI:58409"/>
    </ligand>
</feature>
<keyword evidence="14" id="KW-1185">Reference proteome</keyword>
<comment type="catalytic activity">
    <reaction evidence="12">
        <text>alpha-D-mannose 1-phosphate = D-mannose 6-phosphate</text>
        <dbReference type="Rhea" id="RHEA:11140"/>
        <dbReference type="ChEBI" id="CHEBI:58409"/>
        <dbReference type="ChEBI" id="CHEBI:58735"/>
        <dbReference type="EC" id="5.4.2.8"/>
    </reaction>
</comment>
<dbReference type="InterPro" id="IPR005002">
    <property type="entry name" value="PMM"/>
</dbReference>
<comment type="cofactor">
    <cofactor evidence="11">
        <name>Mg(2+)</name>
        <dbReference type="ChEBI" id="CHEBI:18420"/>
    </cofactor>
</comment>
<keyword evidence="7 11" id="KW-0479">Metal-binding</keyword>
<comment type="subcellular location">
    <subcellularLocation>
        <location evidence="1 12">Cytoplasm</location>
    </subcellularLocation>
</comment>
<dbReference type="PANTHER" id="PTHR10466:SF0">
    <property type="entry name" value="PHOSPHOMANNOMUTASE"/>
    <property type="match status" value="1"/>
</dbReference>
<dbReference type="HOGENOM" id="CLU_065642_0_0_1"/>
<dbReference type="OrthoDB" id="10264771at2759"/>
<dbReference type="PANTHER" id="PTHR10466">
    <property type="entry name" value="PHOSPHOMANNOMUTASE"/>
    <property type="match status" value="1"/>
</dbReference>
<accession>T0LB02</accession>